<proteinExistence type="predicted"/>
<protein>
    <submittedName>
        <fullName evidence="1">Uncharacterized protein</fullName>
    </submittedName>
</protein>
<gene>
    <name evidence="1" type="ORF">NPIL_339451</name>
</gene>
<accession>A0A8X6MTV2</accession>
<reference evidence="1" key="1">
    <citation type="submission" date="2020-08" db="EMBL/GenBank/DDBJ databases">
        <title>Multicomponent nature underlies the extraordinary mechanical properties of spider dragline silk.</title>
        <authorList>
            <person name="Kono N."/>
            <person name="Nakamura H."/>
            <person name="Mori M."/>
            <person name="Yoshida Y."/>
            <person name="Ohtoshi R."/>
            <person name="Malay A.D."/>
            <person name="Moran D.A.P."/>
            <person name="Tomita M."/>
            <person name="Numata K."/>
            <person name="Arakawa K."/>
        </authorList>
    </citation>
    <scope>NUCLEOTIDE SEQUENCE</scope>
</reference>
<evidence type="ECO:0000313" key="1">
    <source>
        <dbReference type="EMBL" id="GFS77749.1"/>
    </source>
</evidence>
<comment type="caution">
    <text evidence="1">The sequence shown here is derived from an EMBL/GenBank/DDBJ whole genome shotgun (WGS) entry which is preliminary data.</text>
</comment>
<name>A0A8X6MTV2_NEPPI</name>
<dbReference type="AlphaFoldDB" id="A0A8X6MTV2"/>
<dbReference type="Proteomes" id="UP000887013">
    <property type="component" value="Unassembled WGS sequence"/>
</dbReference>
<organism evidence="1 2">
    <name type="scientific">Nephila pilipes</name>
    <name type="common">Giant wood spider</name>
    <name type="synonym">Nephila maculata</name>
    <dbReference type="NCBI Taxonomy" id="299642"/>
    <lineage>
        <taxon>Eukaryota</taxon>
        <taxon>Metazoa</taxon>
        <taxon>Ecdysozoa</taxon>
        <taxon>Arthropoda</taxon>
        <taxon>Chelicerata</taxon>
        <taxon>Arachnida</taxon>
        <taxon>Araneae</taxon>
        <taxon>Araneomorphae</taxon>
        <taxon>Entelegynae</taxon>
        <taxon>Araneoidea</taxon>
        <taxon>Nephilidae</taxon>
        <taxon>Nephila</taxon>
    </lineage>
</organism>
<evidence type="ECO:0000313" key="2">
    <source>
        <dbReference type="Proteomes" id="UP000887013"/>
    </source>
</evidence>
<dbReference type="EMBL" id="BMAW01002270">
    <property type="protein sequence ID" value="GFS77749.1"/>
    <property type="molecule type" value="Genomic_DNA"/>
</dbReference>
<keyword evidence="2" id="KW-1185">Reference proteome</keyword>
<sequence length="115" mass="13329">MTHDNTIASEERENFVSNEQLWESCMVHNRQVCIASADWPGKETMLPGHHHNETVYCFLRNPGFQLIFIWKAPGTYYNQESIEYHHYGGESLLIWGDIIIESRANLNVQSETMNG</sequence>